<reference evidence="1" key="1">
    <citation type="submission" date="2019-08" db="EMBL/GenBank/DDBJ databases">
        <authorList>
            <person name="Kucharzyk K."/>
            <person name="Murdoch R.W."/>
            <person name="Higgins S."/>
            <person name="Loffler F."/>
        </authorList>
    </citation>
    <scope>NUCLEOTIDE SEQUENCE</scope>
</reference>
<dbReference type="AlphaFoldDB" id="A0A644Z709"/>
<gene>
    <name evidence="1" type="ORF">SDC9_83005</name>
</gene>
<organism evidence="1">
    <name type="scientific">bioreactor metagenome</name>
    <dbReference type="NCBI Taxonomy" id="1076179"/>
    <lineage>
        <taxon>unclassified sequences</taxon>
        <taxon>metagenomes</taxon>
        <taxon>ecological metagenomes</taxon>
    </lineage>
</organism>
<dbReference type="EMBL" id="VSSQ01007598">
    <property type="protein sequence ID" value="MPM36409.1"/>
    <property type="molecule type" value="Genomic_DNA"/>
</dbReference>
<sequence length="258" mass="30167">MTFEWNFCAKFTITRILRRYERLPRKLNQQIPLSETHFLQNQHNVLACRTPLPYAVVAEGAYMNTCQSCDKKGSHHLTLESGQQLHLCDECYNAWFCKRLGLDYELYKHPKTITVQKNRFNVRVEIYSSGIAYFAYRNKGKELESFCFIGPFTMSGTEAILELKDKVAFRTYAPTLEYGILNDMGTIGIVHNERDPNEVEFLIDGKRYNDEQYLNLLRFHAGSNLVYLIEPRVPRPDSEWFTLAEHLPKEIVTDTDEF</sequence>
<comment type="caution">
    <text evidence="1">The sequence shown here is derived from an EMBL/GenBank/DDBJ whole genome shotgun (WGS) entry which is preliminary data.</text>
</comment>
<evidence type="ECO:0000313" key="1">
    <source>
        <dbReference type="EMBL" id="MPM36409.1"/>
    </source>
</evidence>
<accession>A0A644Z709</accession>
<name>A0A644Z709_9ZZZZ</name>
<proteinExistence type="predicted"/>
<protein>
    <submittedName>
        <fullName evidence="1">Uncharacterized protein</fullName>
    </submittedName>
</protein>